<organism evidence="3 4">
    <name type="scientific">Chitinimonas lacunae</name>
    <dbReference type="NCBI Taxonomy" id="1963018"/>
    <lineage>
        <taxon>Bacteria</taxon>
        <taxon>Pseudomonadati</taxon>
        <taxon>Pseudomonadota</taxon>
        <taxon>Betaproteobacteria</taxon>
        <taxon>Neisseriales</taxon>
        <taxon>Chitinibacteraceae</taxon>
        <taxon>Chitinimonas</taxon>
    </lineage>
</organism>
<protein>
    <submittedName>
        <fullName evidence="3">Porin</fullName>
    </submittedName>
</protein>
<dbReference type="EMBL" id="JBHSBU010000001">
    <property type="protein sequence ID" value="MFC4159278.1"/>
    <property type="molecule type" value="Genomic_DNA"/>
</dbReference>
<feature type="signal peptide" evidence="1">
    <location>
        <begin position="1"/>
        <end position="18"/>
    </location>
</feature>
<evidence type="ECO:0000256" key="1">
    <source>
        <dbReference type="SAM" id="SignalP"/>
    </source>
</evidence>
<accession>A0ABV8MQ71</accession>
<name>A0ABV8MQ71_9NEIS</name>
<comment type="caution">
    <text evidence="3">The sequence shown here is derived from an EMBL/GenBank/DDBJ whole genome shotgun (WGS) entry which is preliminary data.</text>
</comment>
<reference evidence="4" key="1">
    <citation type="journal article" date="2019" name="Int. J. Syst. Evol. Microbiol.">
        <title>The Global Catalogue of Microorganisms (GCM) 10K type strain sequencing project: providing services to taxonomists for standard genome sequencing and annotation.</title>
        <authorList>
            <consortium name="The Broad Institute Genomics Platform"/>
            <consortium name="The Broad Institute Genome Sequencing Center for Infectious Disease"/>
            <person name="Wu L."/>
            <person name="Ma J."/>
        </authorList>
    </citation>
    <scope>NUCLEOTIDE SEQUENCE [LARGE SCALE GENOMIC DNA]</scope>
    <source>
        <strain evidence="4">LMG 29894</strain>
    </source>
</reference>
<evidence type="ECO:0000259" key="2">
    <source>
        <dbReference type="Pfam" id="PF13609"/>
    </source>
</evidence>
<keyword evidence="4" id="KW-1185">Reference proteome</keyword>
<dbReference type="Gene3D" id="2.40.160.10">
    <property type="entry name" value="Porin"/>
    <property type="match status" value="1"/>
</dbReference>
<feature type="chain" id="PRO_5047106635" evidence="1">
    <location>
        <begin position="19"/>
        <end position="434"/>
    </location>
</feature>
<gene>
    <name evidence="3" type="ORF">ACFOW7_07905</name>
</gene>
<dbReference type="InterPro" id="IPR023614">
    <property type="entry name" value="Porin_dom_sf"/>
</dbReference>
<keyword evidence="1" id="KW-0732">Signal</keyword>
<dbReference type="Pfam" id="PF13609">
    <property type="entry name" value="Porin_4"/>
    <property type="match status" value="1"/>
</dbReference>
<evidence type="ECO:0000313" key="4">
    <source>
        <dbReference type="Proteomes" id="UP001595791"/>
    </source>
</evidence>
<proteinExistence type="predicted"/>
<evidence type="ECO:0000313" key="3">
    <source>
        <dbReference type="EMBL" id="MFC4159278.1"/>
    </source>
</evidence>
<feature type="domain" description="Porin" evidence="2">
    <location>
        <begin position="279"/>
        <end position="388"/>
    </location>
</feature>
<dbReference type="InterPro" id="IPR033900">
    <property type="entry name" value="Gram_neg_porin_domain"/>
</dbReference>
<sequence>MNKSACLLLVLLQAVALAEESPASDFRISGFGTLNLSRHDSEHATLRTAAQQANGVSDKWSFKNDTVLGVQTRYRPRENLDFTLQLLSRHNHKNNFDPQVDWAYVAWRATPALSLRAGRFITPMLMASDYRNVNYSNPWIRPPLEVYGLLTLNNVDGIDAIYKGVMGGMSYVVQPFMGKFELHINNNGIVNYHRMAGINFTLQGEETLFRVAYMDSTHSLENQFGVFNVNRSQINAPGCGGGPPGPPMPGVPVIPGPGCEVVYPGYTEVANRLDVDRKRFDVFTVGGSYDNGSLLLQAEYVKRMTGSQVASADAWYVGAGYRFGNFLPYAIVSRHKSDTDQYILAPAPAFSSRPPLVLRNSSTDQSSVSLGLRYDLRKNVALKFQYDWLKPEPGRYGGTFGNGNLFPIVPPPQGKFLSEYGTVHVAAFSVDFVF</sequence>
<dbReference type="RefSeq" id="WP_378162868.1">
    <property type="nucleotide sequence ID" value="NZ_JBHSBU010000001.1"/>
</dbReference>
<dbReference type="Proteomes" id="UP001595791">
    <property type="component" value="Unassembled WGS sequence"/>
</dbReference>
<dbReference type="SUPFAM" id="SSF56935">
    <property type="entry name" value="Porins"/>
    <property type="match status" value="1"/>
</dbReference>